<evidence type="ECO:0000259" key="4">
    <source>
        <dbReference type="Pfam" id="PF00669"/>
    </source>
</evidence>
<evidence type="ECO:0000256" key="2">
    <source>
        <dbReference type="ARBA" id="ARBA00005709"/>
    </source>
</evidence>
<evidence type="ECO:0000313" key="6">
    <source>
        <dbReference type="EMBL" id="UOQ48307.1"/>
    </source>
</evidence>
<organism evidence="6 7">
    <name type="scientific">Gracilibacillus caseinilyticus</name>
    <dbReference type="NCBI Taxonomy" id="2932256"/>
    <lineage>
        <taxon>Bacteria</taxon>
        <taxon>Bacillati</taxon>
        <taxon>Bacillota</taxon>
        <taxon>Bacilli</taxon>
        <taxon>Bacillales</taxon>
        <taxon>Bacillaceae</taxon>
        <taxon>Gracilibacillus</taxon>
    </lineage>
</organism>
<dbReference type="NCBIfam" id="TIGR02550">
    <property type="entry name" value="flagell_flgL"/>
    <property type="match status" value="1"/>
</dbReference>
<dbReference type="Proteomes" id="UP000831782">
    <property type="component" value="Chromosome"/>
</dbReference>
<reference evidence="6 7" key="1">
    <citation type="submission" date="2022-04" db="EMBL/GenBank/DDBJ databases">
        <title>Gracilibacillus sp. isolated from saltern.</title>
        <authorList>
            <person name="Won M."/>
            <person name="Lee C.-M."/>
            <person name="Woen H.-Y."/>
            <person name="Kwon S.-W."/>
        </authorList>
    </citation>
    <scope>NUCLEOTIDE SEQUENCE [LARGE SCALE GENOMIC DNA]</scope>
    <source>
        <strain evidence="6 7">SSWR10-1</strain>
    </source>
</reference>
<sequence length="299" mass="33333">MRVTQSMLSNNMLRNLSSSYQSLGKYMDQLSTGKKINRPSDDPVVAMKGMDYRTQVNQIEQFERNIGEVHNWMDNSDSALSEVQNGLERLRELAVQASNGTYEEGQRANIAEEVEQLKEHLLEVANTKVNNKYIFSGTATTGNGGKEPYQLDGDGSFVNPINNDDVTIEVSSGTKIRVNVEPDSVFTEDLFQDLTDFADMLKDENASEKDISQFITEIDGHIDNNVNARADLGARQNRIDLIENRVSAQLVTAQDMMSENEDADMEQVIMNLTSQEAVHRAALSAGSRVIQPTLLDFLS</sequence>
<dbReference type="InterPro" id="IPR046358">
    <property type="entry name" value="Flagellin_C"/>
</dbReference>
<evidence type="ECO:0000256" key="3">
    <source>
        <dbReference type="ARBA" id="ARBA00023143"/>
    </source>
</evidence>
<keyword evidence="6" id="KW-0282">Flagellum</keyword>
<dbReference type="RefSeq" id="WP_244718635.1">
    <property type="nucleotide sequence ID" value="NZ_CP095072.1"/>
</dbReference>
<keyword evidence="6" id="KW-0966">Cell projection</keyword>
<feature type="domain" description="Flagellin N-terminal" evidence="4">
    <location>
        <begin position="5"/>
        <end position="140"/>
    </location>
</feature>
<feature type="domain" description="Flagellin C-terminal" evidence="5">
    <location>
        <begin position="216"/>
        <end position="298"/>
    </location>
</feature>
<accession>A0ABY4EV63</accession>
<gene>
    <name evidence="6" type="primary">flgL</name>
    <name evidence="6" type="ORF">MUN88_20075</name>
</gene>
<dbReference type="Pfam" id="PF00700">
    <property type="entry name" value="Flagellin_C"/>
    <property type="match status" value="1"/>
</dbReference>
<keyword evidence="6" id="KW-0969">Cilium</keyword>
<evidence type="ECO:0000259" key="5">
    <source>
        <dbReference type="Pfam" id="PF00700"/>
    </source>
</evidence>
<comment type="similarity">
    <text evidence="2">Belongs to the bacterial flagellin family.</text>
</comment>
<dbReference type="PANTHER" id="PTHR42792">
    <property type="entry name" value="FLAGELLIN"/>
    <property type="match status" value="1"/>
</dbReference>
<name>A0ABY4EV63_9BACI</name>
<dbReference type="PANTHER" id="PTHR42792:SF1">
    <property type="entry name" value="FLAGELLAR HOOK-ASSOCIATED PROTEIN 3"/>
    <property type="match status" value="1"/>
</dbReference>
<dbReference type="InterPro" id="IPR013384">
    <property type="entry name" value="Flagell_FlgL"/>
</dbReference>
<dbReference type="InterPro" id="IPR001029">
    <property type="entry name" value="Flagellin_N"/>
</dbReference>
<dbReference type="InterPro" id="IPR001492">
    <property type="entry name" value="Flagellin"/>
</dbReference>
<dbReference type="SUPFAM" id="SSF64518">
    <property type="entry name" value="Phase 1 flagellin"/>
    <property type="match status" value="1"/>
</dbReference>
<proteinExistence type="inferred from homology"/>
<protein>
    <submittedName>
        <fullName evidence="6">Flagellar hook-associated protein FlgL</fullName>
    </submittedName>
</protein>
<comment type="subcellular location">
    <subcellularLocation>
        <location evidence="1">Bacterial flagellum</location>
    </subcellularLocation>
</comment>
<keyword evidence="7" id="KW-1185">Reference proteome</keyword>
<evidence type="ECO:0000256" key="1">
    <source>
        <dbReference type="ARBA" id="ARBA00004365"/>
    </source>
</evidence>
<evidence type="ECO:0000313" key="7">
    <source>
        <dbReference type="Proteomes" id="UP000831782"/>
    </source>
</evidence>
<dbReference type="EMBL" id="CP095072">
    <property type="protein sequence ID" value="UOQ48307.1"/>
    <property type="molecule type" value="Genomic_DNA"/>
</dbReference>
<dbReference type="Pfam" id="PF00669">
    <property type="entry name" value="Flagellin_N"/>
    <property type="match status" value="1"/>
</dbReference>
<dbReference type="Gene3D" id="1.20.1330.10">
    <property type="entry name" value="f41 fragment of flagellin, N-terminal domain"/>
    <property type="match status" value="1"/>
</dbReference>
<keyword evidence="3" id="KW-0975">Bacterial flagellum</keyword>